<dbReference type="GeneID" id="27348991"/>
<feature type="compositionally biased region" description="Low complexity" evidence="1">
    <location>
        <begin position="90"/>
        <end position="103"/>
    </location>
</feature>
<evidence type="ECO:0000313" key="2">
    <source>
        <dbReference type="EMBL" id="KIW24060.1"/>
    </source>
</evidence>
<organism evidence="2 3">
    <name type="scientific">Cladophialophora immunda</name>
    <dbReference type="NCBI Taxonomy" id="569365"/>
    <lineage>
        <taxon>Eukaryota</taxon>
        <taxon>Fungi</taxon>
        <taxon>Dikarya</taxon>
        <taxon>Ascomycota</taxon>
        <taxon>Pezizomycotina</taxon>
        <taxon>Eurotiomycetes</taxon>
        <taxon>Chaetothyriomycetidae</taxon>
        <taxon>Chaetothyriales</taxon>
        <taxon>Herpotrichiellaceae</taxon>
        <taxon>Cladophialophora</taxon>
    </lineage>
</organism>
<protein>
    <submittedName>
        <fullName evidence="2">Uncharacterized protein</fullName>
    </submittedName>
</protein>
<feature type="region of interest" description="Disordered" evidence="1">
    <location>
        <begin position="120"/>
        <end position="172"/>
    </location>
</feature>
<evidence type="ECO:0000256" key="1">
    <source>
        <dbReference type="SAM" id="MobiDB-lite"/>
    </source>
</evidence>
<feature type="compositionally biased region" description="Gly residues" evidence="1">
    <location>
        <begin position="156"/>
        <end position="172"/>
    </location>
</feature>
<dbReference type="Proteomes" id="UP000054466">
    <property type="component" value="Unassembled WGS sequence"/>
</dbReference>
<sequence>MPEPPDPPYDEDVDTEAAMRAAMGFSSFSERRPKNQSHTSPTNASPTMTDSKEMTQGLQGLPDLSDSNPPRAIDGTKVSADEPHLPTPPQLSSSSASLSAQPETSYAFTYPRTGVSYTSQELDAWSRGKTNERGDKVFFKPGFVSDDPWFRLRKTGQGGDDPGGSGEKGNRS</sequence>
<dbReference type="VEuPathDB" id="FungiDB:PV07_09797"/>
<reference evidence="2 3" key="1">
    <citation type="submission" date="2015-01" db="EMBL/GenBank/DDBJ databases">
        <title>The Genome Sequence of Cladophialophora immunda CBS83496.</title>
        <authorList>
            <consortium name="The Broad Institute Genomics Platform"/>
            <person name="Cuomo C."/>
            <person name="de Hoog S."/>
            <person name="Gorbushina A."/>
            <person name="Stielow B."/>
            <person name="Teixiera M."/>
            <person name="Abouelleil A."/>
            <person name="Chapman S.B."/>
            <person name="Priest M."/>
            <person name="Young S.K."/>
            <person name="Wortman J."/>
            <person name="Nusbaum C."/>
            <person name="Birren B."/>
        </authorList>
    </citation>
    <scope>NUCLEOTIDE SEQUENCE [LARGE SCALE GENOMIC DNA]</scope>
    <source>
        <strain evidence="2 3">CBS 83496</strain>
    </source>
</reference>
<name>A0A0D2C0R4_9EURO</name>
<evidence type="ECO:0000313" key="3">
    <source>
        <dbReference type="Proteomes" id="UP000054466"/>
    </source>
</evidence>
<dbReference type="EMBL" id="KN847045">
    <property type="protein sequence ID" value="KIW24060.1"/>
    <property type="molecule type" value="Genomic_DNA"/>
</dbReference>
<proteinExistence type="predicted"/>
<feature type="compositionally biased region" description="Basic and acidic residues" evidence="1">
    <location>
        <begin position="124"/>
        <end position="138"/>
    </location>
</feature>
<gene>
    <name evidence="2" type="ORF">PV07_09797</name>
</gene>
<feature type="compositionally biased region" description="Polar residues" evidence="1">
    <location>
        <begin position="36"/>
        <end position="58"/>
    </location>
</feature>
<feature type="region of interest" description="Disordered" evidence="1">
    <location>
        <begin position="1"/>
        <end position="103"/>
    </location>
</feature>
<dbReference type="RefSeq" id="XP_016244276.1">
    <property type="nucleotide sequence ID" value="XM_016397085.1"/>
</dbReference>
<keyword evidence="3" id="KW-1185">Reference proteome</keyword>
<dbReference type="AlphaFoldDB" id="A0A0D2C0R4"/>
<dbReference type="OrthoDB" id="5419162at2759"/>
<dbReference type="HOGENOM" id="CLU_122469_0_0_1"/>
<accession>A0A0D2C0R4</accession>